<accession>A0A1H1UV91</accession>
<proteinExistence type="predicted"/>
<evidence type="ECO:0000256" key="1">
    <source>
        <dbReference type="SAM" id="MobiDB-lite"/>
    </source>
</evidence>
<gene>
    <name evidence="3" type="ORF">SAMN04489812_2943</name>
</gene>
<feature type="region of interest" description="Disordered" evidence="1">
    <location>
        <begin position="1"/>
        <end position="20"/>
    </location>
</feature>
<keyword evidence="4" id="KW-1185">Reference proteome</keyword>
<evidence type="ECO:0000313" key="4">
    <source>
        <dbReference type="Proteomes" id="UP000199103"/>
    </source>
</evidence>
<dbReference type="AlphaFoldDB" id="A0A1H1UV91"/>
<evidence type="ECO:0000313" key="3">
    <source>
        <dbReference type="EMBL" id="SDS76260.1"/>
    </source>
</evidence>
<dbReference type="OrthoDB" id="4427856at2"/>
<dbReference type="EMBL" id="LT629772">
    <property type="protein sequence ID" value="SDS76260.1"/>
    <property type="molecule type" value="Genomic_DNA"/>
</dbReference>
<feature type="transmembrane region" description="Helical" evidence="2">
    <location>
        <begin position="552"/>
        <end position="573"/>
    </location>
</feature>
<sequence>MSQPAQNSAPAPASPTAPPTGRSLVVLAAPAGGPLAGIREALQDWSAIGLVGEYLWVEPGAGPADRGLLVTDGEVSPTTVEDVLATRRLDRIRLCILVPVVTAAEAASTQPIAPDVIAPDVEDRFAERVTLARGPATVDRLRCIVTRTDAAAGSAQVAREGWHNVVISPEDAAGPGLGMRMLSSTDDAIEIGPPAAAVLAGLTGLWAGIGAAPLDDQAILPGNTVRVARGYYRRLDADTVQQAVRGDVFSMRAGLPRPRTGTGQAATVEDVPAATTAMAQQLWTKHRSVLRGPRVEPPPSSAAKVGPLHAVRMLFGFIWATVRNAPMNWYRTMLNKVASKTASAVQSGVFGREPSAYEVVVRGVRPDGSPADWRELAAASGQLEDAFVESGQLSQPARADLGPLWQDYVGAALTLADAGDRGTQAGLPPITVGTDLGVIRRPADIAPGPDTRLDPDGLVPALHPADVLGSYTVEQRLSGARDLSGDRTLSRLRDWKARWQHSFVGRVGARLGKAVLDTQTEVRTLVEALAQAADLSEIEDETRRRQRKLAKLMRIFLVVFVVLEVILFVLRGLDVIDWSVVAFAGVGVLIAWLIGSFILFVRNQQALFSELNRRREIGSQAEANRQNLAYATRDLRRLTEAYDQFLAWSRVLGVLLAEPFGHDADARDDAASQTDGLPLSVRIGNAETDPAVVAEAVERARRQLFGAGWLTSGRQAPWLRVLADAPSRLGPRAMDLRDDPQRMFAEGSDQESLLLAWADDLERSGIGATGGDWYWSRIADGLNNSELSRQLVARVRVDGTVQDWVDFAANTDAATVAALRDGQQTLSPEIFGAEARVAGRHRIAQHWFTETNRGLSRIAVLIQLTDGLPVFELGLVEDAAGQQQQWQPPSADSVF</sequence>
<organism evidence="3 4">
    <name type="scientific">Microlunatus soli</name>
    <dbReference type="NCBI Taxonomy" id="630515"/>
    <lineage>
        <taxon>Bacteria</taxon>
        <taxon>Bacillati</taxon>
        <taxon>Actinomycetota</taxon>
        <taxon>Actinomycetes</taxon>
        <taxon>Propionibacteriales</taxon>
        <taxon>Propionibacteriaceae</taxon>
        <taxon>Microlunatus</taxon>
    </lineage>
</organism>
<feature type="compositionally biased region" description="Low complexity" evidence="1">
    <location>
        <begin position="1"/>
        <end position="11"/>
    </location>
</feature>
<feature type="transmembrane region" description="Helical" evidence="2">
    <location>
        <begin position="579"/>
        <end position="601"/>
    </location>
</feature>
<keyword evidence="2" id="KW-0472">Membrane</keyword>
<reference evidence="3 4" key="1">
    <citation type="submission" date="2016-10" db="EMBL/GenBank/DDBJ databases">
        <authorList>
            <person name="de Groot N.N."/>
        </authorList>
    </citation>
    <scope>NUCLEOTIDE SEQUENCE [LARGE SCALE GENOMIC DNA]</scope>
    <source>
        <strain evidence="3 4">DSM 21800</strain>
    </source>
</reference>
<keyword evidence="2" id="KW-1133">Transmembrane helix</keyword>
<dbReference type="Proteomes" id="UP000199103">
    <property type="component" value="Chromosome I"/>
</dbReference>
<protein>
    <submittedName>
        <fullName evidence="3">Uncharacterized protein</fullName>
    </submittedName>
</protein>
<keyword evidence="2" id="KW-0812">Transmembrane</keyword>
<dbReference type="RefSeq" id="WP_091525925.1">
    <property type="nucleotide sequence ID" value="NZ_LT629772.1"/>
</dbReference>
<name>A0A1H1UV91_9ACTN</name>
<evidence type="ECO:0000256" key="2">
    <source>
        <dbReference type="SAM" id="Phobius"/>
    </source>
</evidence>
<dbReference type="STRING" id="630515.SAMN04489812_2943"/>